<keyword evidence="1" id="KW-0812">Transmembrane</keyword>
<keyword evidence="1" id="KW-1133">Transmembrane helix</keyword>
<proteinExistence type="predicted"/>
<feature type="transmembrane region" description="Helical" evidence="1">
    <location>
        <begin position="84"/>
        <end position="108"/>
    </location>
</feature>
<dbReference type="AlphaFoldDB" id="A0A5Q0UF96"/>
<dbReference type="Proteomes" id="UP000377803">
    <property type="component" value="Chromosome"/>
</dbReference>
<dbReference type="GeneID" id="42364653"/>
<feature type="transmembrane region" description="Helical" evidence="1">
    <location>
        <begin position="275"/>
        <end position="293"/>
    </location>
</feature>
<reference evidence="3" key="1">
    <citation type="submission" date="2019-05" db="EMBL/GenBank/DDBJ databases">
        <title>Candidatus Nanohalobium constans, a novel model system to study the DPANN nano-sized archaea: genomic and physiological characterization of a nanoarchaeon co-cultured with its chitinotrophic host.</title>
        <authorList>
            <person name="La Cono V."/>
            <person name="Arcadi E."/>
            <person name="Crisafi F."/>
            <person name="Denaro R."/>
            <person name="La Spada G."/>
            <person name="Messina E."/>
            <person name="Smedile F."/>
            <person name="Toshchakov S.V."/>
            <person name="Shevchenko M.A."/>
            <person name="Golyshin P.N."/>
            <person name="Golyshina O.V."/>
            <person name="Ferrer M."/>
            <person name="Rohde M."/>
            <person name="Mushegian A."/>
            <person name="Sorokin D.Y."/>
            <person name="Giuliano L."/>
            <person name="Yakimov M.M."/>
        </authorList>
    </citation>
    <scope>NUCLEOTIDE SEQUENCE [LARGE SCALE GENOMIC DNA]</scope>
    <source>
        <strain evidence="3">LC1Nh</strain>
    </source>
</reference>
<gene>
    <name evidence="2" type="ORF">LC1Nh_0271</name>
</gene>
<feature type="transmembrane region" description="Helical" evidence="1">
    <location>
        <begin position="250"/>
        <end position="268"/>
    </location>
</feature>
<sequence>MGFHSVEAIEDAVERTKDIVLPFDLLTWTKLAVIILFLGGAGFSTFFFNFPFTTFTGFEESSTSIQSPTGFESAFQAQTGSPELVMPALGIGMFVISVAAIGLIIAMYPNSLAEFVMFGSVESRDVQLRDNISSYFVDAVKYSLFKAVYGLLVVGLLIAWLGSFAVQPIIGLLLTAVFIPLMILVMVFGVLVHDFVLLKIIRGQKGFIEAVQSVFRTVRVEWREVGVYIVVRVVISWAVGLMSLTVIGSVSLLFILVFGVLMLVLGLFSPILAAVPALLGLILWVITLLYLVVPFRTYMFSFFVEVYMRIFE</sequence>
<protein>
    <submittedName>
        <fullName evidence="2">Uncharacterized protein</fullName>
    </submittedName>
</protein>
<keyword evidence="1" id="KW-0472">Membrane</keyword>
<dbReference type="RefSeq" id="WP_153549912.1">
    <property type="nucleotide sequence ID" value="NZ_CP040089.1"/>
</dbReference>
<keyword evidence="3" id="KW-1185">Reference proteome</keyword>
<accession>A0A5Q0UF96</accession>
<evidence type="ECO:0000256" key="1">
    <source>
        <dbReference type="SAM" id="Phobius"/>
    </source>
</evidence>
<evidence type="ECO:0000313" key="2">
    <source>
        <dbReference type="EMBL" id="QGA80174.1"/>
    </source>
</evidence>
<name>A0A5Q0UF96_9ARCH</name>
<dbReference type="EMBL" id="CP040089">
    <property type="protein sequence ID" value="QGA80174.1"/>
    <property type="molecule type" value="Genomic_DNA"/>
</dbReference>
<dbReference type="InterPro" id="IPR055966">
    <property type="entry name" value="DUF7544"/>
</dbReference>
<evidence type="ECO:0000313" key="3">
    <source>
        <dbReference type="Proteomes" id="UP000377803"/>
    </source>
</evidence>
<feature type="transmembrane region" description="Helical" evidence="1">
    <location>
        <begin position="169"/>
        <end position="192"/>
    </location>
</feature>
<dbReference type="Pfam" id="PF24400">
    <property type="entry name" value="DUF7544"/>
    <property type="match status" value="1"/>
</dbReference>
<feature type="transmembrane region" description="Helical" evidence="1">
    <location>
        <begin position="144"/>
        <end position="163"/>
    </location>
</feature>
<dbReference type="KEGG" id="ncon:LC1Nh_0271"/>
<feature type="transmembrane region" description="Helical" evidence="1">
    <location>
        <begin position="31"/>
        <end position="52"/>
    </location>
</feature>
<feature type="transmembrane region" description="Helical" evidence="1">
    <location>
        <begin position="225"/>
        <end position="244"/>
    </location>
</feature>
<organism evidence="2 3">
    <name type="scientific">Candidatus Nanohalobium constans</name>
    <dbReference type="NCBI Taxonomy" id="2565781"/>
    <lineage>
        <taxon>Archaea</taxon>
        <taxon>Candidatus Nanohalarchaeota</taxon>
        <taxon>Candidatus Nanohalobia</taxon>
        <taxon>Candidatus Nanohalobiales</taxon>
        <taxon>Candidatus Nanohalobiaceae</taxon>
        <taxon>Candidatus Nanohalobium</taxon>
    </lineage>
</organism>
<dbReference type="OrthoDB" id="137652at2157"/>